<comment type="caution">
    <text evidence="1">The sequence shown here is derived from an EMBL/GenBank/DDBJ whole genome shotgun (WGS) entry which is preliminary data.</text>
</comment>
<protein>
    <submittedName>
        <fullName evidence="1">Uncharacterized protein</fullName>
    </submittedName>
</protein>
<dbReference type="RefSeq" id="WP_006859528.1">
    <property type="nucleotide sequence ID" value="NZ_CP102289.1"/>
</dbReference>
<accession>A0A3R6GX47</accession>
<dbReference type="GeneID" id="61431586"/>
<sequence length="238" mass="28200">MIKNFLSSIVVSLFLILLVILCSENDKEESRHEPQNTWFYMPTQKEVEYEGYFYPYSYRDIWQDISLHIKELKSFQNGSLYALELDQLNVTDPFDQFALGREYLGYYYVTSEDIYYMPSDTGGYTEEKNEIIISGLESDEDLFLKEWTIVCCENGTADVVDDAGYHAFVEADGEKRIFRYYNDYFYGSKDYLLMVWEKGKGIVYYMHGNGQKNMHVEFGTDLKKQQKEDYGYPYKLFH</sequence>
<proteinExistence type="predicted"/>
<evidence type="ECO:0000313" key="2">
    <source>
        <dbReference type="Proteomes" id="UP000283586"/>
    </source>
</evidence>
<dbReference type="Proteomes" id="UP000283586">
    <property type="component" value="Unassembled WGS sequence"/>
</dbReference>
<name>A0A3R6GX47_9FIRM</name>
<organism evidence="1 2">
    <name type="scientific">Roseburia intestinalis</name>
    <dbReference type="NCBI Taxonomy" id="166486"/>
    <lineage>
        <taxon>Bacteria</taxon>
        <taxon>Bacillati</taxon>
        <taxon>Bacillota</taxon>
        <taxon>Clostridia</taxon>
        <taxon>Lachnospirales</taxon>
        <taxon>Lachnospiraceae</taxon>
        <taxon>Roseburia</taxon>
    </lineage>
</organism>
<reference evidence="1 2" key="1">
    <citation type="submission" date="2018-08" db="EMBL/GenBank/DDBJ databases">
        <title>A genome reference for cultivated species of the human gut microbiota.</title>
        <authorList>
            <person name="Zou Y."/>
            <person name="Xue W."/>
            <person name="Luo G."/>
        </authorList>
    </citation>
    <scope>NUCLEOTIDE SEQUENCE [LARGE SCALE GENOMIC DNA]</scope>
    <source>
        <strain evidence="1 2">AF31-21AC</strain>
    </source>
</reference>
<evidence type="ECO:0000313" key="1">
    <source>
        <dbReference type="EMBL" id="RHN02427.1"/>
    </source>
</evidence>
<dbReference type="EMBL" id="QRQN01000039">
    <property type="protein sequence ID" value="RHN02427.1"/>
    <property type="molecule type" value="Genomic_DNA"/>
</dbReference>
<dbReference type="AlphaFoldDB" id="A0A3R6GX47"/>
<gene>
    <name evidence="1" type="ORF">DWZ31_18810</name>
</gene>